<organism evidence="2 3">
    <name type="scientific">Scleroderma citrinum Foug A</name>
    <dbReference type="NCBI Taxonomy" id="1036808"/>
    <lineage>
        <taxon>Eukaryota</taxon>
        <taxon>Fungi</taxon>
        <taxon>Dikarya</taxon>
        <taxon>Basidiomycota</taxon>
        <taxon>Agaricomycotina</taxon>
        <taxon>Agaricomycetes</taxon>
        <taxon>Agaricomycetidae</taxon>
        <taxon>Boletales</taxon>
        <taxon>Sclerodermatineae</taxon>
        <taxon>Sclerodermataceae</taxon>
        <taxon>Scleroderma</taxon>
    </lineage>
</organism>
<reference evidence="3" key="2">
    <citation type="submission" date="2015-01" db="EMBL/GenBank/DDBJ databases">
        <title>Evolutionary Origins and Diversification of the Mycorrhizal Mutualists.</title>
        <authorList>
            <consortium name="DOE Joint Genome Institute"/>
            <consortium name="Mycorrhizal Genomics Consortium"/>
            <person name="Kohler A."/>
            <person name="Kuo A."/>
            <person name="Nagy L.G."/>
            <person name="Floudas D."/>
            <person name="Copeland A."/>
            <person name="Barry K.W."/>
            <person name="Cichocki N."/>
            <person name="Veneault-Fourrey C."/>
            <person name="LaButti K."/>
            <person name="Lindquist E.A."/>
            <person name="Lipzen A."/>
            <person name="Lundell T."/>
            <person name="Morin E."/>
            <person name="Murat C."/>
            <person name="Riley R."/>
            <person name="Ohm R."/>
            <person name="Sun H."/>
            <person name="Tunlid A."/>
            <person name="Henrissat B."/>
            <person name="Grigoriev I.V."/>
            <person name="Hibbett D.S."/>
            <person name="Martin F."/>
        </authorList>
    </citation>
    <scope>NUCLEOTIDE SEQUENCE [LARGE SCALE GENOMIC DNA]</scope>
    <source>
        <strain evidence="3">Foug A</strain>
    </source>
</reference>
<evidence type="ECO:0000313" key="3">
    <source>
        <dbReference type="Proteomes" id="UP000053989"/>
    </source>
</evidence>
<protein>
    <submittedName>
        <fullName evidence="2">Uncharacterized protein</fullName>
    </submittedName>
</protein>
<dbReference type="InParanoid" id="A0A0C3DZ51"/>
<dbReference type="EMBL" id="KN822051">
    <property type="protein sequence ID" value="KIM61494.1"/>
    <property type="molecule type" value="Genomic_DNA"/>
</dbReference>
<feature type="region of interest" description="Disordered" evidence="1">
    <location>
        <begin position="285"/>
        <end position="358"/>
    </location>
</feature>
<dbReference type="AlphaFoldDB" id="A0A0C3DZ51"/>
<dbReference type="Proteomes" id="UP000053989">
    <property type="component" value="Unassembled WGS sequence"/>
</dbReference>
<evidence type="ECO:0000256" key="1">
    <source>
        <dbReference type="SAM" id="MobiDB-lite"/>
    </source>
</evidence>
<dbReference type="STRING" id="1036808.A0A0C3DZ51"/>
<feature type="compositionally biased region" description="Low complexity" evidence="1">
    <location>
        <begin position="64"/>
        <end position="76"/>
    </location>
</feature>
<gene>
    <name evidence="2" type="ORF">SCLCIDRAFT_1215958</name>
</gene>
<proteinExistence type="predicted"/>
<name>A0A0C3DZ51_9AGAM</name>
<sequence length="358" mass="39930">MPLRYRTESPPRQDSLDSVQLTDVDDSIVLSDLVRTGEASRLRRRGAMRLDHNAMNTQRYTGRTTPPTIIVPTSPSWIAPDDEEDDDFTQTWEQADDTISLSGEERAVADSDPCDHILYCGREEPMLQWTIGRGPYEPPSPLPSYPPISTSHNRNTRWTNGCGAIIHMRAWRRQRTRVWAGKDEATSVVVPIDPSYLERPSIVRSARSACGCVREAVGCAICGNPLGIRHTPCETASVGLFVSNRAPTPPIYPEGPRYWHGQPASSSSRYFYMFFADNVSASSTGYPLSSRDHPDENTSEYDPFERLVSQSPRPMSDGDQESIDDRPDPSLDPDGAIVSSDQDSLDKASSELWLLPER</sequence>
<feature type="region of interest" description="Disordered" evidence="1">
    <location>
        <begin position="58"/>
        <end position="79"/>
    </location>
</feature>
<keyword evidence="3" id="KW-1185">Reference proteome</keyword>
<dbReference type="OrthoDB" id="3270840at2759"/>
<reference evidence="2 3" key="1">
    <citation type="submission" date="2014-04" db="EMBL/GenBank/DDBJ databases">
        <authorList>
            <consortium name="DOE Joint Genome Institute"/>
            <person name="Kuo A."/>
            <person name="Kohler A."/>
            <person name="Nagy L.G."/>
            <person name="Floudas D."/>
            <person name="Copeland A."/>
            <person name="Barry K.W."/>
            <person name="Cichocki N."/>
            <person name="Veneault-Fourrey C."/>
            <person name="LaButti K."/>
            <person name="Lindquist E.A."/>
            <person name="Lipzen A."/>
            <person name="Lundell T."/>
            <person name="Morin E."/>
            <person name="Murat C."/>
            <person name="Sun H."/>
            <person name="Tunlid A."/>
            <person name="Henrissat B."/>
            <person name="Grigoriev I.V."/>
            <person name="Hibbett D.S."/>
            <person name="Martin F."/>
            <person name="Nordberg H.P."/>
            <person name="Cantor M.N."/>
            <person name="Hua S.X."/>
        </authorList>
    </citation>
    <scope>NUCLEOTIDE SEQUENCE [LARGE SCALE GENOMIC DNA]</scope>
    <source>
        <strain evidence="2 3">Foug A</strain>
    </source>
</reference>
<dbReference type="HOGENOM" id="CLU_042826_0_0_1"/>
<accession>A0A0C3DZ51</accession>
<evidence type="ECO:0000313" key="2">
    <source>
        <dbReference type="EMBL" id="KIM61494.1"/>
    </source>
</evidence>